<dbReference type="AlphaFoldDB" id="W9R6Y6"/>
<sequence length="67" mass="7711">MDERDPMIAATKRLGTGFRRFSTGKMLEFVLEKDLQCSDHRLSVDVLQEMAGWGLTRRIDSLFVATY</sequence>
<keyword evidence="2" id="KW-1185">Reference proteome</keyword>
<dbReference type="EMBL" id="KE344284">
    <property type="protein sequence ID" value="EXB56252.1"/>
    <property type="molecule type" value="Genomic_DNA"/>
</dbReference>
<evidence type="ECO:0000313" key="2">
    <source>
        <dbReference type="Proteomes" id="UP000030645"/>
    </source>
</evidence>
<reference evidence="2" key="1">
    <citation type="submission" date="2013-01" db="EMBL/GenBank/DDBJ databases">
        <title>Draft Genome Sequence of a Mulberry Tree, Morus notabilis C.K. Schneid.</title>
        <authorList>
            <person name="He N."/>
            <person name="Zhao S."/>
        </authorList>
    </citation>
    <scope>NUCLEOTIDE SEQUENCE</scope>
</reference>
<organism evidence="1 2">
    <name type="scientific">Morus notabilis</name>
    <dbReference type="NCBI Taxonomy" id="981085"/>
    <lineage>
        <taxon>Eukaryota</taxon>
        <taxon>Viridiplantae</taxon>
        <taxon>Streptophyta</taxon>
        <taxon>Embryophyta</taxon>
        <taxon>Tracheophyta</taxon>
        <taxon>Spermatophyta</taxon>
        <taxon>Magnoliopsida</taxon>
        <taxon>eudicotyledons</taxon>
        <taxon>Gunneridae</taxon>
        <taxon>Pentapetalae</taxon>
        <taxon>rosids</taxon>
        <taxon>fabids</taxon>
        <taxon>Rosales</taxon>
        <taxon>Moraceae</taxon>
        <taxon>Moreae</taxon>
        <taxon>Morus</taxon>
    </lineage>
</organism>
<protein>
    <submittedName>
        <fullName evidence="1">Uncharacterized protein</fullName>
    </submittedName>
</protein>
<proteinExistence type="predicted"/>
<name>W9R6Y6_9ROSA</name>
<dbReference type="Proteomes" id="UP000030645">
    <property type="component" value="Unassembled WGS sequence"/>
</dbReference>
<evidence type="ECO:0000313" key="1">
    <source>
        <dbReference type="EMBL" id="EXB56252.1"/>
    </source>
</evidence>
<gene>
    <name evidence="1" type="ORF">L484_024789</name>
</gene>
<accession>W9R6Y6</accession>